<keyword evidence="7" id="KW-1185">Reference proteome</keyword>
<dbReference type="InterPro" id="IPR036568">
    <property type="entry name" value="GGCT-like_sf"/>
</dbReference>
<comment type="similarity">
    <text evidence="2 4">Belongs to the gamma-glutamylcyclotransferase family.</text>
</comment>
<dbReference type="CDD" id="cd06661">
    <property type="entry name" value="GGCT_like"/>
    <property type="match status" value="1"/>
</dbReference>
<dbReference type="Gene3D" id="3.10.490.10">
    <property type="entry name" value="Gamma-glutamyl cyclotransferase-like"/>
    <property type="match status" value="1"/>
</dbReference>
<evidence type="ECO:0000313" key="7">
    <source>
        <dbReference type="Proteomes" id="UP001158576"/>
    </source>
</evidence>
<dbReference type="Pfam" id="PF06094">
    <property type="entry name" value="GGACT"/>
    <property type="match status" value="1"/>
</dbReference>
<organism evidence="6 7">
    <name type="scientific">Oikopleura dioica</name>
    <name type="common">Tunicate</name>
    <dbReference type="NCBI Taxonomy" id="34765"/>
    <lineage>
        <taxon>Eukaryota</taxon>
        <taxon>Metazoa</taxon>
        <taxon>Chordata</taxon>
        <taxon>Tunicata</taxon>
        <taxon>Appendicularia</taxon>
        <taxon>Copelata</taxon>
        <taxon>Oikopleuridae</taxon>
        <taxon>Oikopleura</taxon>
    </lineage>
</organism>
<reference evidence="6 7" key="1">
    <citation type="submission" date="2021-04" db="EMBL/GenBank/DDBJ databases">
        <authorList>
            <person name="Bliznina A."/>
        </authorList>
    </citation>
    <scope>NUCLEOTIDE SEQUENCE [LARGE SCALE GENOMIC DNA]</scope>
</reference>
<dbReference type="Proteomes" id="UP001158576">
    <property type="component" value="Chromosome 1"/>
</dbReference>
<evidence type="ECO:0000259" key="5">
    <source>
        <dbReference type="Pfam" id="PF06094"/>
    </source>
</evidence>
<sequence>MSQKLFIYGTLKSGEPNRWLIDYLLRFKHIQEAPRPARTEDGFPLVTDPQTDHVPILVDRKGQGECVEGEIVEVSEKGALVLDEFEGLDQEGEYKRISIDVVNHLGESEKCSCYAYNGPESEISRLLKLDFISSYSTKNQPYSGSKEDKKFGEEICARILKNH</sequence>
<protein>
    <recommendedName>
        <fullName evidence="4">Gamma-glutamylcyclotransferase family protein</fullName>
    </recommendedName>
</protein>
<evidence type="ECO:0000256" key="3">
    <source>
        <dbReference type="ARBA" id="ARBA00023239"/>
    </source>
</evidence>
<evidence type="ECO:0000256" key="4">
    <source>
        <dbReference type="RuleBase" id="RU367036"/>
    </source>
</evidence>
<evidence type="ECO:0000256" key="1">
    <source>
        <dbReference type="ARBA" id="ARBA00001684"/>
    </source>
</evidence>
<dbReference type="PANTHER" id="PTHR12510:SF4">
    <property type="entry name" value="GAMMA-GLUTAMYLAMINECYCLOTRANSFERASE"/>
    <property type="match status" value="1"/>
</dbReference>
<comment type="catalytic activity">
    <reaction evidence="1">
        <text>epsilon-(gamma-L-glutamyl)-L-lysine = 5-oxo-L-proline + L-lysine</text>
        <dbReference type="Rhea" id="RHEA:16961"/>
        <dbReference type="ChEBI" id="CHEBI:32551"/>
        <dbReference type="ChEBI" id="CHEBI:58402"/>
        <dbReference type="ChEBI" id="CHEBI:133752"/>
        <dbReference type="EC" id="4.3.2.8"/>
    </reaction>
</comment>
<feature type="domain" description="Gamma-glutamylcyclotransferase AIG2-like" evidence="5">
    <location>
        <begin position="5"/>
        <end position="121"/>
    </location>
</feature>
<evidence type="ECO:0000313" key="6">
    <source>
        <dbReference type="EMBL" id="CAG5104807.1"/>
    </source>
</evidence>
<dbReference type="EMBL" id="OU015566">
    <property type="protein sequence ID" value="CAG5104807.1"/>
    <property type="molecule type" value="Genomic_DNA"/>
</dbReference>
<evidence type="ECO:0000256" key="2">
    <source>
        <dbReference type="ARBA" id="ARBA00008861"/>
    </source>
</evidence>
<dbReference type="SUPFAM" id="SSF110857">
    <property type="entry name" value="Gamma-glutamyl cyclotransferase-like"/>
    <property type="match status" value="1"/>
</dbReference>
<dbReference type="PANTHER" id="PTHR12510">
    <property type="entry name" value="TROPONIN C-AKIN-1 PROTEIN"/>
    <property type="match status" value="1"/>
</dbReference>
<name>A0ABN7STJ7_OIKDI</name>
<dbReference type="InterPro" id="IPR039126">
    <property type="entry name" value="GGACT"/>
</dbReference>
<accession>A0ABN7STJ7</accession>
<dbReference type="InterPro" id="IPR009288">
    <property type="entry name" value="AIG2-like_dom"/>
</dbReference>
<keyword evidence="3" id="KW-0456">Lyase</keyword>
<gene>
    <name evidence="6" type="ORF">OKIOD_LOCUS10325</name>
</gene>
<proteinExistence type="inferred from homology"/>
<dbReference type="InterPro" id="IPR013024">
    <property type="entry name" value="GGCT-like"/>
</dbReference>